<dbReference type="InParanoid" id="M3Y5B0"/>
<dbReference type="AlphaFoldDB" id="M3Y5B0"/>
<proteinExistence type="predicted"/>
<evidence type="ECO:0000256" key="1">
    <source>
        <dbReference type="SAM" id="MobiDB-lite"/>
    </source>
</evidence>
<dbReference type="EMBL" id="AEYP01073647">
    <property type="status" value="NOT_ANNOTATED_CDS"/>
    <property type="molecule type" value="Genomic_DNA"/>
</dbReference>
<name>M3Y5B0_MUSPF</name>
<feature type="compositionally biased region" description="Basic and acidic residues" evidence="1">
    <location>
        <begin position="33"/>
        <end position="42"/>
    </location>
</feature>
<evidence type="ECO:0000313" key="2">
    <source>
        <dbReference type="Ensembl" id="ENSMPUP00000006511.1"/>
    </source>
</evidence>
<protein>
    <submittedName>
        <fullName evidence="2">Uncharacterized protein</fullName>
    </submittedName>
</protein>
<dbReference type="HOGENOM" id="CLU_2262878_0_0_1"/>
<reference evidence="2" key="1">
    <citation type="submission" date="2024-06" db="UniProtKB">
        <authorList>
            <consortium name="Ensembl"/>
        </authorList>
    </citation>
    <scope>IDENTIFICATION</scope>
</reference>
<organism evidence="2">
    <name type="scientific">Mustela putorius furo</name>
    <name type="common">European domestic ferret</name>
    <name type="synonym">Mustela furo</name>
    <dbReference type="NCBI Taxonomy" id="9669"/>
    <lineage>
        <taxon>Eukaryota</taxon>
        <taxon>Metazoa</taxon>
        <taxon>Chordata</taxon>
        <taxon>Craniata</taxon>
        <taxon>Vertebrata</taxon>
        <taxon>Euteleostomi</taxon>
        <taxon>Mammalia</taxon>
        <taxon>Eutheria</taxon>
        <taxon>Laurasiatheria</taxon>
        <taxon>Carnivora</taxon>
        <taxon>Caniformia</taxon>
        <taxon>Musteloidea</taxon>
        <taxon>Mustelidae</taxon>
        <taxon>Mustelinae</taxon>
        <taxon>Mustela</taxon>
    </lineage>
</organism>
<feature type="compositionally biased region" description="Low complexity" evidence="1">
    <location>
        <begin position="74"/>
        <end position="84"/>
    </location>
</feature>
<dbReference type="EMBL" id="AEYP01073649">
    <property type="status" value="NOT_ANNOTATED_CDS"/>
    <property type="molecule type" value="Genomic_DNA"/>
</dbReference>
<dbReference type="EMBL" id="AEYP01073648">
    <property type="status" value="NOT_ANNOTATED_CDS"/>
    <property type="molecule type" value="Genomic_DNA"/>
</dbReference>
<dbReference type="Ensembl" id="ENSMPUT00000006623.1">
    <property type="protein sequence ID" value="ENSMPUP00000006511.1"/>
    <property type="gene ID" value="ENSMPUG00000006567.1"/>
</dbReference>
<sequence length="103" mass="10917">MRIWVYRKTLLGGHNLSNWNRGSRNCSHTNATRGDDTGDRRLFPGNPPSPAESGATSRLGSSSPPGGLGRVLVAAPGWARWGRGQARGEGEAPVGHQRASDGE</sequence>
<accession>M3Y5B0</accession>
<feature type="region of interest" description="Disordered" evidence="1">
    <location>
        <begin position="17"/>
        <end position="103"/>
    </location>
</feature>
<feature type="compositionally biased region" description="Polar residues" evidence="1">
    <location>
        <begin position="17"/>
        <end position="32"/>
    </location>
</feature>
<dbReference type="EMBL" id="AEYP01073646">
    <property type="status" value="NOT_ANNOTATED_CDS"/>
    <property type="molecule type" value="Genomic_DNA"/>
</dbReference>